<evidence type="ECO:0000256" key="1">
    <source>
        <dbReference type="SAM" id="Phobius"/>
    </source>
</evidence>
<feature type="transmembrane region" description="Helical" evidence="1">
    <location>
        <begin position="95"/>
        <end position="121"/>
    </location>
</feature>
<feature type="transmembrane region" description="Helical" evidence="1">
    <location>
        <begin position="182"/>
        <end position="208"/>
    </location>
</feature>
<keyword evidence="1" id="KW-0812">Transmembrane</keyword>
<dbReference type="STRING" id="551995.SAMN05192574_101667"/>
<sequence length="212" mass="24237">MHCKGKTILIAFIALLSTSFALIALTNRLILTPDFYKRSGDLLGYDDNALTTYVNAQKWLYFFEIIYLGIKLSLISLVLYTTLYIARQPIRFSSILCVVIIAEFTFVLSALGKLLWFHYFIPDGSLSDWHNTYLLSALSLFPDAPVAWYYPLQTLNVFEIAYWFILAMGMTKITRLNFDNSLLIVLKGYVPALVVWMACVVFTTMVFFPSQA</sequence>
<protein>
    <recommendedName>
        <fullName evidence="4">Yip1 domain-containing protein</fullName>
    </recommendedName>
</protein>
<dbReference type="AlphaFoldDB" id="A0A1H8AUQ7"/>
<organism evidence="2 3">
    <name type="scientific">Mucilaginibacter gossypiicola</name>
    <dbReference type="NCBI Taxonomy" id="551995"/>
    <lineage>
        <taxon>Bacteria</taxon>
        <taxon>Pseudomonadati</taxon>
        <taxon>Bacteroidota</taxon>
        <taxon>Sphingobacteriia</taxon>
        <taxon>Sphingobacteriales</taxon>
        <taxon>Sphingobacteriaceae</taxon>
        <taxon>Mucilaginibacter</taxon>
    </lineage>
</organism>
<evidence type="ECO:0008006" key="4">
    <source>
        <dbReference type="Google" id="ProtNLM"/>
    </source>
</evidence>
<reference evidence="3" key="1">
    <citation type="submission" date="2016-10" db="EMBL/GenBank/DDBJ databases">
        <authorList>
            <person name="Varghese N."/>
            <person name="Submissions S."/>
        </authorList>
    </citation>
    <scope>NUCLEOTIDE SEQUENCE [LARGE SCALE GENOMIC DNA]</scope>
    <source>
        <strain evidence="3">Gh-48</strain>
    </source>
</reference>
<accession>A0A1H8AUQ7</accession>
<dbReference type="Proteomes" id="UP000198942">
    <property type="component" value="Unassembled WGS sequence"/>
</dbReference>
<keyword evidence="1" id="KW-0472">Membrane</keyword>
<evidence type="ECO:0000313" key="2">
    <source>
        <dbReference type="EMBL" id="SEM74283.1"/>
    </source>
</evidence>
<feature type="transmembrane region" description="Helical" evidence="1">
    <location>
        <begin position="59"/>
        <end position="83"/>
    </location>
</feature>
<gene>
    <name evidence="2" type="ORF">SAMN05192574_101667</name>
</gene>
<dbReference type="EMBL" id="FOCL01000001">
    <property type="protein sequence ID" value="SEM74283.1"/>
    <property type="molecule type" value="Genomic_DNA"/>
</dbReference>
<evidence type="ECO:0000313" key="3">
    <source>
        <dbReference type="Proteomes" id="UP000198942"/>
    </source>
</evidence>
<feature type="transmembrane region" description="Helical" evidence="1">
    <location>
        <begin position="148"/>
        <end position="170"/>
    </location>
</feature>
<keyword evidence="1" id="KW-1133">Transmembrane helix</keyword>
<name>A0A1H8AUQ7_9SPHI</name>
<keyword evidence="3" id="KW-1185">Reference proteome</keyword>
<proteinExistence type="predicted"/>